<sequence length="88" mass="9497">MQNTTAQRSSLGESSSEPGRLEKFSIGMSGIITKLSSKASQPQPLPLDNNPILQYFEVGAESSTAGPGLIWRIHDAYRKSDGKVSEES</sequence>
<feature type="compositionally biased region" description="Polar residues" evidence="1">
    <location>
        <begin position="1"/>
        <end position="17"/>
    </location>
</feature>
<accession>A0A2H1WNQ0</accession>
<proteinExistence type="predicted"/>
<organism evidence="2">
    <name type="scientific">Spodoptera frugiperda</name>
    <name type="common">Fall armyworm</name>
    <dbReference type="NCBI Taxonomy" id="7108"/>
    <lineage>
        <taxon>Eukaryota</taxon>
        <taxon>Metazoa</taxon>
        <taxon>Ecdysozoa</taxon>
        <taxon>Arthropoda</taxon>
        <taxon>Hexapoda</taxon>
        <taxon>Insecta</taxon>
        <taxon>Pterygota</taxon>
        <taxon>Neoptera</taxon>
        <taxon>Endopterygota</taxon>
        <taxon>Lepidoptera</taxon>
        <taxon>Glossata</taxon>
        <taxon>Ditrysia</taxon>
        <taxon>Noctuoidea</taxon>
        <taxon>Noctuidae</taxon>
        <taxon>Amphipyrinae</taxon>
        <taxon>Spodoptera</taxon>
    </lineage>
</organism>
<evidence type="ECO:0000313" key="2">
    <source>
        <dbReference type="EMBL" id="SOQ54572.1"/>
    </source>
</evidence>
<dbReference type="EMBL" id="ODYU01009866">
    <property type="protein sequence ID" value="SOQ54572.1"/>
    <property type="molecule type" value="Genomic_DNA"/>
</dbReference>
<protein>
    <submittedName>
        <fullName evidence="2">SFRICE_039817</fullName>
    </submittedName>
</protein>
<dbReference type="AlphaFoldDB" id="A0A2H1WNQ0"/>
<gene>
    <name evidence="2" type="ORF">SFRICE_039817</name>
</gene>
<evidence type="ECO:0000256" key="1">
    <source>
        <dbReference type="SAM" id="MobiDB-lite"/>
    </source>
</evidence>
<name>A0A2H1WNQ0_SPOFR</name>
<feature type="region of interest" description="Disordered" evidence="1">
    <location>
        <begin position="1"/>
        <end position="23"/>
    </location>
</feature>
<reference evidence="2" key="1">
    <citation type="submission" date="2016-07" db="EMBL/GenBank/DDBJ databases">
        <authorList>
            <person name="Bretaudeau A."/>
        </authorList>
    </citation>
    <scope>NUCLEOTIDE SEQUENCE</scope>
    <source>
        <strain evidence="2">Rice</strain>
        <tissue evidence="2">Whole body</tissue>
    </source>
</reference>